<comment type="caution">
    <text evidence="1">The sequence shown here is derived from an EMBL/GenBank/DDBJ whole genome shotgun (WGS) entry which is preliminary data.</text>
</comment>
<proteinExistence type="predicted"/>
<sequence>MFEIVCTKKGYENLNYLYKVYPKKYAVRFEIRTQKEYKPSADSILKKNKEYWETLFLAQLLGDDASQFCEVANMDALRFNYIDSVKELHVTAAEPLIIFNEKIGYLIHCSFNDFIIKDNEISTNEIFTWYKPLTSKDADVVNRWFNQRESVYENSLLHFMRALYDDDLINQGFSTKFITRIFKTDSLYKRIDKLMKETDTKLYTLLNASPYKQNNYVDLIDKKNTASSNFRNADSVVSLQFHHKIMEVFYRKKYSGITDSRPLNSGNLTPASYLLLKDNNKIIIEPSGAFYDPNDLVISGYWSQQKLGNLLPTDFRSLYAF</sequence>
<name>A0A1J5RYB4_9ZZZZ</name>
<accession>A0A1J5RYB4</accession>
<dbReference type="AlphaFoldDB" id="A0A1J5RYB4"/>
<evidence type="ECO:0000313" key="1">
    <source>
        <dbReference type="EMBL" id="OIR01121.1"/>
    </source>
</evidence>
<protein>
    <submittedName>
        <fullName evidence="1">Uncharacterized protein</fullName>
    </submittedName>
</protein>
<dbReference type="EMBL" id="MLJW01000087">
    <property type="protein sequence ID" value="OIR01121.1"/>
    <property type="molecule type" value="Genomic_DNA"/>
</dbReference>
<organism evidence="1">
    <name type="scientific">mine drainage metagenome</name>
    <dbReference type="NCBI Taxonomy" id="410659"/>
    <lineage>
        <taxon>unclassified sequences</taxon>
        <taxon>metagenomes</taxon>
        <taxon>ecological metagenomes</taxon>
    </lineage>
</organism>
<reference evidence="1" key="1">
    <citation type="submission" date="2016-10" db="EMBL/GenBank/DDBJ databases">
        <title>Sequence of Gallionella enrichment culture.</title>
        <authorList>
            <person name="Poehlein A."/>
            <person name="Muehling M."/>
            <person name="Daniel R."/>
        </authorList>
    </citation>
    <scope>NUCLEOTIDE SEQUENCE</scope>
</reference>
<gene>
    <name evidence="1" type="ORF">GALL_167540</name>
</gene>